<reference evidence="1" key="2">
    <citation type="submission" date="2023-05" db="EMBL/GenBank/DDBJ databases">
        <authorList>
            <consortium name="Lawrence Berkeley National Laboratory"/>
            <person name="Steindorff A."/>
            <person name="Hensen N."/>
            <person name="Bonometti L."/>
            <person name="Westerberg I."/>
            <person name="Brannstrom I.O."/>
            <person name="Guillou S."/>
            <person name="Cros-Aarteil S."/>
            <person name="Calhoun S."/>
            <person name="Haridas S."/>
            <person name="Kuo A."/>
            <person name="Mondo S."/>
            <person name="Pangilinan J."/>
            <person name="Riley R."/>
            <person name="Labutti K."/>
            <person name="Andreopoulos B."/>
            <person name="Lipzen A."/>
            <person name="Chen C."/>
            <person name="Yanf M."/>
            <person name="Daum C."/>
            <person name="Ng V."/>
            <person name="Clum A."/>
            <person name="Ohm R."/>
            <person name="Martin F."/>
            <person name="Silar P."/>
            <person name="Natvig D."/>
            <person name="Lalanne C."/>
            <person name="Gautier V."/>
            <person name="Ament-Velasquez S.L."/>
            <person name="Kruys A."/>
            <person name="Hutchinson M.I."/>
            <person name="Powell A.J."/>
            <person name="Barry K."/>
            <person name="Miller A.N."/>
            <person name="Grigoriev I.V."/>
            <person name="Debuchy R."/>
            <person name="Gladieux P."/>
            <person name="Thoren M.H."/>
            <person name="Johannesson H."/>
        </authorList>
    </citation>
    <scope>NUCLEOTIDE SEQUENCE</scope>
    <source>
        <strain evidence="1">PSN309</strain>
    </source>
</reference>
<evidence type="ECO:0000313" key="1">
    <source>
        <dbReference type="EMBL" id="KAK4182047.1"/>
    </source>
</evidence>
<sequence length="54" mass="5655">LGFGCTLISTWESNITTFGLSMLNGGTAGLIYGFLVCAVRYGLVYASLAELASM</sequence>
<dbReference type="AlphaFoldDB" id="A0AAN7ADP7"/>
<comment type="caution">
    <text evidence="1">The sequence shown here is derived from an EMBL/GenBank/DDBJ whole genome shotgun (WGS) entry which is preliminary data.</text>
</comment>
<feature type="non-terminal residue" evidence="1">
    <location>
        <position position="1"/>
    </location>
</feature>
<reference evidence="1" key="1">
    <citation type="journal article" date="2023" name="Mol. Phylogenet. Evol.">
        <title>Genome-scale phylogeny and comparative genomics of the fungal order Sordariales.</title>
        <authorList>
            <person name="Hensen N."/>
            <person name="Bonometti L."/>
            <person name="Westerberg I."/>
            <person name="Brannstrom I.O."/>
            <person name="Guillou S."/>
            <person name="Cros-Aarteil S."/>
            <person name="Calhoun S."/>
            <person name="Haridas S."/>
            <person name="Kuo A."/>
            <person name="Mondo S."/>
            <person name="Pangilinan J."/>
            <person name="Riley R."/>
            <person name="LaButti K."/>
            <person name="Andreopoulos B."/>
            <person name="Lipzen A."/>
            <person name="Chen C."/>
            <person name="Yan M."/>
            <person name="Daum C."/>
            <person name="Ng V."/>
            <person name="Clum A."/>
            <person name="Steindorff A."/>
            <person name="Ohm R.A."/>
            <person name="Martin F."/>
            <person name="Silar P."/>
            <person name="Natvig D.O."/>
            <person name="Lalanne C."/>
            <person name="Gautier V."/>
            <person name="Ament-Velasquez S.L."/>
            <person name="Kruys A."/>
            <person name="Hutchinson M.I."/>
            <person name="Powell A.J."/>
            <person name="Barry K."/>
            <person name="Miller A.N."/>
            <person name="Grigoriev I.V."/>
            <person name="Debuchy R."/>
            <person name="Gladieux P."/>
            <person name="Hiltunen Thoren M."/>
            <person name="Johannesson H."/>
        </authorList>
    </citation>
    <scope>NUCLEOTIDE SEQUENCE</scope>
    <source>
        <strain evidence="1">PSN309</strain>
    </source>
</reference>
<dbReference type="EMBL" id="MU864791">
    <property type="protein sequence ID" value="KAK4182047.1"/>
    <property type="molecule type" value="Genomic_DNA"/>
</dbReference>
<name>A0AAN7ADP7_9PEZI</name>
<accession>A0AAN7ADP7</accession>
<keyword evidence="2" id="KW-1185">Reference proteome</keyword>
<protein>
    <submittedName>
        <fullName evidence="1">Uncharacterized protein</fullName>
    </submittedName>
</protein>
<gene>
    <name evidence="1" type="ORF">QBC35DRAFT_396752</name>
</gene>
<dbReference type="Proteomes" id="UP001302126">
    <property type="component" value="Unassembled WGS sequence"/>
</dbReference>
<proteinExistence type="predicted"/>
<organism evidence="1 2">
    <name type="scientific">Podospora australis</name>
    <dbReference type="NCBI Taxonomy" id="1536484"/>
    <lineage>
        <taxon>Eukaryota</taxon>
        <taxon>Fungi</taxon>
        <taxon>Dikarya</taxon>
        <taxon>Ascomycota</taxon>
        <taxon>Pezizomycotina</taxon>
        <taxon>Sordariomycetes</taxon>
        <taxon>Sordariomycetidae</taxon>
        <taxon>Sordariales</taxon>
        <taxon>Podosporaceae</taxon>
        <taxon>Podospora</taxon>
    </lineage>
</organism>
<evidence type="ECO:0000313" key="2">
    <source>
        <dbReference type="Proteomes" id="UP001302126"/>
    </source>
</evidence>